<evidence type="ECO:0000313" key="3">
    <source>
        <dbReference type="Proteomes" id="UP000017819"/>
    </source>
</evidence>
<proteinExistence type="inferred from homology"/>
<keyword evidence="1" id="KW-1133">Transmembrane helix</keyword>
<evidence type="ECO:0000313" key="2">
    <source>
        <dbReference type="EMBL" id="ESR25589.1"/>
    </source>
</evidence>
<dbReference type="RefSeq" id="WP_023431843.1">
    <property type="nucleotide sequence ID" value="NZ_AWXZ01000019.1"/>
</dbReference>
<comment type="subcellular location">
    <subcellularLocation>
        <location evidence="1">Cell membrane</location>
        <topology evidence="1">Multi-pass membrane protein</topology>
    </subcellularLocation>
</comment>
<keyword evidence="1" id="KW-0961">Cell wall biogenesis/degradation</keyword>
<dbReference type="STRING" id="631454.N177_1701"/>
<name>V4RJT3_9HYPH</name>
<keyword evidence="1" id="KW-0573">Peptidoglycan synthesis</keyword>
<protein>
    <recommendedName>
        <fullName evidence="1">Lipid II flippase Amj</fullName>
    </recommendedName>
</protein>
<dbReference type="AlphaFoldDB" id="V4RJT3"/>
<dbReference type="eggNOG" id="ENOG502ZBN3">
    <property type="taxonomic scope" value="Bacteria"/>
</dbReference>
<dbReference type="OrthoDB" id="7888986at2"/>
<dbReference type="UniPathway" id="UPA00219"/>
<keyword evidence="3" id="KW-1185">Reference proteome</keyword>
<keyword evidence="1" id="KW-0472">Membrane</keyword>
<comment type="similarity">
    <text evidence="1">Belongs to the Amj family.</text>
</comment>
<dbReference type="EMBL" id="AWXZ01000019">
    <property type="protein sequence ID" value="ESR25589.1"/>
    <property type="molecule type" value="Genomic_DNA"/>
</dbReference>
<dbReference type="GO" id="GO:0071555">
    <property type="term" value="P:cell wall organization"/>
    <property type="evidence" value="ECO:0007669"/>
    <property type="project" value="UniProtKB-KW"/>
</dbReference>
<dbReference type="Pfam" id="PF10997">
    <property type="entry name" value="Amj"/>
    <property type="match status" value="1"/>
</dbReference>
<dbReference type="GO" id="GO:0015648">
    <property type="term" value="F:lipid-linked peptidoglycan transporter activity"/>
    <property type="evidence" value="ECO:0007669"/>
    <property type="project" value="UniProtKB-UniRule"/>
</dbReference>
<dbReference type="GO" id="GO:0005886">
    <property type="term" value="C:plasma membrane"/>
    <property type="evidence" value="ECO:0007669"/>
    <property type="project" value="UniProtKB-SubCell"/>
</dbReference>
<comment type="function">
    <text evidence="1">Involved in peptidoglycan biosynthesis. Transports lipid-linked peptidoglycan precursors from the inner to the outer leaflet of the cytoplasmic membrane.</text>
</comment>
<reference evidence="2 3" key="1">
    <citation type="journal article" date="2014" name="Genome Announc.">
        <title>Draft Genome Sequence of Lutibaculum baratangense Strain AMV1T, Isolated from a Mud Volcano in Andamans, India.</title>
        <authorList>
            <person name="Singh A."/>
            <person name="Sreenivas A."/>
            <person name="Sathyanarayana Reddy G."/>
            <person name="Pinnaka A.K."/>
            <person name="Shivaji S."/>
        </authorList>
    </citation>
    <scope>NUCLEOTIDE SEQUENCE [LARGE SCALE GENOMIC DNA]</scope>
    <source>
        <strain evidence="2 3">AMV1</strain>
    </source>
</reference>
<dbReference type="GO" id="GO:0009252">
    <property type="term" value="P:peptidoglycan biosynthetic process"/>
    <property type="evidence" value="ECO:0007669"/>
    <property type="project" value="UniProtKB-UniRule"/>
</dbReference>
<feature type="transmembrane region" description="Helical" evidence="1">
    <location>
        <begin position="235"/>
        <end position="264"/>
    </location>
</feature>
<feature type="transmembrane region" description="Helical" evidence="1">
    <location>
        <begin position="6"/>
        <end position="25"/>
    </location>
</feature>
<sequence length="267" mass="28672">MDLQLAFILALTFVIHLIGTLAYAFRIAGVRTGKIATALSLFNILVLISRTSNSFQGPFIAKRVETDILGVASHHLMSDFSLILASASLATIVGGLLIPTVQRAASAAVDSFSGDRSVPRLLRRAMTPRGMHAMVHAFALPHRASLTALRFGKDLPVGVILLNVFANALWTVGVLAAIYAGSLDPQFRVTASTLSSIVNGVATILLFVIVDPYLAGLTDDVVRGKETDQRFRRVVVWMIGSRLAGTILAQLLLVPSAYVIVWVARVI</sequence>
<dbReference type="Proteomes" id="UP000017819">
    <property type="component" value="Unassembled WGS sequence"/>
</dbReference>
<dbReference type="InterPro" id="IPR021260">
    <property type="entry name" value="Amj"/>
</dbReference>
<keyword evidence="1" id="KW-0812">Transmembrane</keyword>
<gene>
    <name evidence="1" type="primary">amj</name>
    <name evidence="2" type="ORF">N177_1701</name>
</gene>
<feature type="transmembrane region" description="Helical" evidence="1">
    <location>
        <begin position="193"/>
        <end position="214"/>
    </location>
</feature>
<organism evidence="2 3">
    <name type="scientific">Lutibaculum baratangense AMV1</name>
    <dbReference type="NCBI Taxonomy" id="631454"/>
    <lineage>
        <taxon>Bacteria</taxon>
        <taxon>Pseudomonadati</taxon>
        <taxon>Pseudomonadota</taxon>
        <taxon>Alphaproteobacteria</taxon>
        <taxon>Hyphomicrobiales</taxon>
        <taxon>Tepidamorphaceae</taxon>
        <taxon>Lutibaculum</taxon>
    </lineage>
</organism>
<feature type="transmembrane region" description="Helical" evidence="1">
    <location>
        <begin position="159"/>
        <end position="181"/>
    </location>
</feature>
<keyword evidence="1" id="KW-0133">Cell shape</keyword>
<comment type="caution">
    <text evidence="1">Lacks conserved residue(s) required for the propagation of feature annotation.</text>
</comment>
<comment type="caution">
    <text evidence="2">The sequence shown here is derived from an EMBL/GenBank/DDBJ whole genome shotgun (WGS) entry which is preliminary data.</text>
</comment>
<evidence type="ECO:0000256" key="1">
    <source>
        <dbReference type="HAMAP-Rule" id="MF_02077"/>
    </source>
</evidence>
<feature type="transmembrane region" description="Helical" evidence="1">
    <location>
        <begin position="80"/>
        <end position="98"/>
    </location>
</feature>
<comment type="pathway">
    <text evidence="1">Cell wall biogenesis; peptidoglycan biosynthesis.</text>
</comment>
<keyword evidence="1" id="KW-1003">Cell membrane</keyword>
<dbReference type="HAMAP" id="MF_02077">
    <property type="entry name" value="Amj_flippase"/>
    <property type="match status" value="1"/>
</dbReference>
<dbReference type="PATRIC" id="fig|631454.5.peg.1681"/>
<dbReference type="GO" id="GO:0008360">
    <property type="term" value="P:regulation of cell shape"/>
    <property type="evidence" value="ECO:0007669"/>
    <property type="project" value="UniProtKB-KW"/>
</dbReference>
<keyword evidence="1" id="KW-0813">Transport</keyword>
<accession>V4RJT3</accession>